<keyword evidence="3" id="KW-1134">Transmembrane beta strand</keyword>
<evidence type="ECO:0000313" key="9">
    <source>
        <dbReference type="EMBL" id="GAA4464962.1"/>
    </source>
</evidence>
<proteinExistence type="inferred from homology"/>
<evidence type="ECO:0000256" key="5">
    <source>
        <dbReference type="ARBA" id="ARBA00022729"/>
    </source>
</evidence>
<dbReference type="Proteomes" id="UP001500840">
    <property type="component" value="Unassembled WGS sequence"/>
</dbReference>
<feature type="chain" id="PRO_5045038778" description="Outer membrane protein transport protein (OMPP1/FadL/TodX)" evidence="8">
    <location>
        <begin position="25"/>
        <end position="406"/>
    </location>
</feature>
<dbReference type="Gene3D" id="2.40.160.60">
    <property type="entry name" value="Outer membrane protein transport protein (OMPP1/FadL/TodX)"/>
    <property type="match status" value="1"/>
</dbReference>
<dbReference type="Pfam" id="PF03349">
    <property type="entry name" value="Toluene_X"/>
    <property type="match status" value="1"/>
</dbReference>
<keyword evidence="10" id="KW-1185">Reference proteome</keyword>
<sequence length="406" mass="43266">MFKRIVWIGVTVVAATMCTTDAKAQSFGIELMNNVMPASGGMAGASIAKPQDLQSAIYGNPATLTQFRGTQFSLSSAWIEPTYNVTQSADLPAFGVSEFDQSKSDAQGIAAANIGVTQDFTAMGFPITTGLGLMSGAGASGDFRNVPESNGTHVYLSALDIVASAGVDLTDRLSIGSTFVLSSATMDGPFVGITGASSDYALRGGLGVNYQLPVDTTVGMYWKSQVDYTFDNLVRFSVGPALNVSVDRPEILGLGISNTSLMDGKLLLAIDGVYQNYSDTDFFRAIYDDQWSLQCGAQYSYSSRLKMRMGYAFNENPMRGNVADNIGGVSPPGDRDHIRYIQGQLAAITQHRITAGVGVLDVLPGVDLDLFAGGMFKESQTFSTTTASLEGYWVGFGLTWRFCRGS</sequence>
<evidence type="ECO:0000256" key="1">
    <source>
        <dbReference type="ARBA" id="ARBA00004571"/>
    </source>
</evidence>
<protein>
    <recommendedName>
        <fullName evidence="11">Outer membrane protein transport protein (OMPP1/FadL/TodX)</fullName>
    </recommendedName>
</protein>
<comment type="similarity">
    <text evidence="2">Belongs to the OmpP1/FadL family.</text>
</comment>
<organism evidence="9 10">
    <name type="scientific">Novipirellula rosea</name>
    <dbReference type="NCBI Taxonomy" id="1031540"/>
    <lineage>
        <taxon>Bacteria</taxon>
        <taxon>Pseudomonadati</taxon>
        <taxon>Planctomycetota</taxon>
        <taxon>Planctomycetia</taxon>
        <taxon>Pirellulales</taxon>
        <taxon>Pirellulaceae</taxon>
        <taxon>Novipirellula</taxon>
    </lineage>
</organism>
<dbReference type="PANTHER" id="PTHR35093">
    <property type="entry name" value="OUTER MEMBRANE PROTEIN NMB0088-RELATED"/>
    <property type="match status" value="1"/>
</dbReference>
<comment type="subcellular location">
    <subcellularLocation>
        <location evidence="1">Cell outer membrane</location>
        <topology evidence="1">Multi-pass membrane protein</topology>
    </subcellularLocation>
</comment>
<evidence type="ECO:0000256" key="3">
    <source>
        <dbReference type="ARBA" id="ARBA00022452"/>
    </source>
</evidence>
<keyword evidence="6" id="KW-0472">Membrane</keyword>
<evidence type="ECO:0000313" key="10">
    <source>
        <dbReference type="Proteomes" id="UP001500840"/>
    </source>
</evidence>
<keyword evidence="5 8" id="KW-0732">Signal</keyword>
<reference evidence="10" key="1">
    <citation type="journal article" date="2019" name="Int. J. Syst. Evol. Microbiol.">
        <title>The Global Catalogue of Microorganisms (GCM) 10K type strain sequencing project: providing services to taxonomists for standard genome sequencing and annotation.</title>
        <authorList>
            <consortium name="The Broad Institute Genomics Platform"/>
            <consortium name="The Broad Institute Genome Sequencing Center for Infectious Disease"/>
            <person name="Wu L."/>
            <person name="Ma J."/>
        </authorList>
    </citation>
    <scope>NUCLEOTIDE SEQUENCE [LARGE SCALE GENOMIC DNA]</scope>
    <source>
        <strain evidence="10">JCM 17759</strain>
    </source>
</reference>
<keyword evidence="4" id="KW-0812">Transmembrane</keyword>
<keyword evidence="7" id="KW-0998">Cell outer membrane</keyword>
<evidence type="ECO:0000256" key="2">
    <source>
        <dbReference type="ARBA" id="ARBA00008163"/>
    </source>
</evidence>
<accession>A0ABP8NED1</accession>
<gene>
    <name evidence="9" type="ORF">GCM10023156_52000</name>
</gene>
<feature type="signal peptide" evidence="8">
    <location>
        <begin position="1"/>
        <end position="24"/>
    </location>
</feature>
<dbReference type="PANTHER" id="PTHR35093:SF8">
    <property type="entry name" value="OUTER MEMBRANE PROTEIN NMB0088-RELATED"/>
    <property type="match status" value="1"/>
</dbReference>
<dbReference type="RefSeq" id="WP_345326738.1">
    <property type="nucleotide sequence ID" value="NZ_BAABGA010000073.1"/>
</dbReference>
<dbReference type="EMBL" id="BAABGA010000073">
    <property type="protein sequence ID" value="GAA4464962.1"/>
    <property type="molecule type" value="Genomic_DNA"/>
</dbReference>
<comment type="caution">
    <text evidence="9">The sequence shown here is derived from an EMBL/GenBank/DDBJ whole genome shotgun (WGS) entry which is preliminary data.</text>
</comment>
<dbReference type="InterPro" id="IPR005017">
    <property type="entry name" value="OMPP1/FadL/TodX"/>
</dbReference>
<evidence type="ECO:0000256" key="6">
    <source>
        <dbReference type="ARBA" id="ARBA00023136"/>
    </source>
</evidence>
<evidence type="ECO:0008006" key="11">
    <source>
        <dbReference type="Google" id="ProtNLM"/>
    </source>
</evidence>
<dbReference type="SUPFAM" id="SSF56935">
    <property type="entry name" value="Porins"/>
    <property type="match status" value="1"/>
</dbReference>
<evidence type="ECO:0000256" key="4">
    <source>
        <dbReference type="ARBA" id="ARBA00022692"/>
    </source>
</evidence>
<name>A0ABP8NED1_9BACT</name>
<evidence type="ECO:0000256" key="7">
    <source>
        <dbReference type="ARBA" id="ARBA00023237"/>
    </source>
</evidence>
<evidence type="ECO:0000256" key="8">
    <source>
        <dbReference type="SAM" id="SignalP"/>
    </source>
</evidence>